<sequence>MATSCSPSMLWKSDSTCPYICSSVISFKSTTLLPVNFADSPSGSRIRPRPWILVVLSREESDTNINLISPPADTGIISGIDTTHNFRSDSEETTTLSCEINEVTDLRTFMRDMPKKRKTDWGIVNVVISNEEEVNIGRLGYCRKMRADHVGPSVMMANTLTSPLVNSLSVASESFPIVARGSSLPPTPLCIPPPLLPFAKEPLDEHDGKLLPGHGQNEELVEKLRAAQLKTNELFAKVMVERESNTALDAELRRTVEEHRAIVSQIVAEHKAAMASLK</sequence>
<protein>
    <submittedName>
        <fullName evidence="1">Uncharacterized protein</fullName>
    </submittedName>
</protein>
<dbReference type="Proteomes" id="UP001358586">
    <property type="component" value="Chromosome 3"/>
</dbReference>
<organism evidence="1 2">
    <name type="scientific">Gossypium arboreum</name>
    <name type="common">Tree cotton</name>
    <name type="synonym">Gossypium nanking</name>
    <dbReference type="NCBI Taxonomy" id="29729"/>
    <lineage>
        <taxon>Eukaryota</taxon>
        <taxon>Viridiplantae</taxon>
        <taxon>Streptophyta</taxon>
        <taxon>Embryophyta</taxon>
        <taxon>Tracheophyta</taxon>
        <taxon>Spermatophyta</taxon>
        <taxon>Magnoliopsida</taxon>
        <taxon>eudicotyledons</taxon>
        <taxon>Gunneridae</taxon>
        <taxon>Pentapetalae</taxon>
        <taxon>rosids</taxon>
        <taxon>malvids</taxon>
        <taxon>Malvales</taxon>
        <taxon>Malvaceae</taxon>
        <taxon>Malvoideae</taxon>
        <taxon>Gossypium</taxon>
    </lineage>
</organism>
<comment type="caution">
    <text evidence="1">The sequence shown here is derived from an EMBL/GenBank/DDBJ whole genome shotgun (WGS) entry which is preliminary data.</text>
</comment>
<evidence type="ECO:0000313" key="2">
    <source>
        <dbReference type="Proteomes" id="UP001358586"/>
    </source>
</evidence>
<reference evidence="1 2" key="1">
    <citation type="submission" date="2023-03" db="EMBL/GenBank/DDBJ databases">
        <title>WGS of Gossypium arboreum.</title>
        <authorList>
            <person name="Yu D."/>
        </authorList>
    </citation>
    <scope>NUCLEOTIDE SEQUENCE [LARGE SCALE GENOMIC DNA]</scope>
    <source>
        <tissue evidence="1">Leaf</tissue>
    </source>
</reference>
<evidence type="ECO:0000313" key="1">
    <source>
        <dbReference type="EMBL" id="KAK5838876.1"/>
    </source>
</evidence>
<dbReference type="EMBL" id="JARKNE010000003">
    <property type="protein sequence ID" value="KAK5838876.1"/>
    <property type="molecule type" value="Genomic_DNA"/>
</dbReference>
<accession>A0ABR0QHV9</accession>
<keyword evidence="2" id="KW-1185">Reference proteome</keyword>
<proteinExistence type="predicted"/>
<name>A0ABR0QHV9_GOSAR</name>
<gene>
    <name evidence="1" type="ORF">PVK06_007622</name>
</gene>